<evidence type="ECO:0000313" key="9">
    <source>
        <dbReference type="Proteomes" id="UP000295367"/>
    </source>
</evidence>
<evidence type="ECO:0000259" key="6">
    <source>
        <dbReference type="Pfam" id="PF13860"/>
    </source>
</evidence>
<keyword evidence="8" id="KW-0966">Cell projection</keyword>
<evidence type="ECO:0000256" key="4">
    <source>
        <dbReference type="ARBA" id="ARBA00024746"/>
    </source>
</evidence>
<dbReference type="InterPro" id="IPR005648">
    <property type="entry name" value="FlgD"/>
</dbReference>
<feature type="domain" description="FlgD Tudor-like" evidence="7">
    <location>
        <begin position="87"/>
        <end position="218"/>
    </location>
</feature>
<keyword evidence="8" id="KW-0282">Flagellum</keyword>
<dbReference type="EMBL" id="SMCO01000001">
    <property type="protein sequence ID" value="TCV90730.1"/>
    <property type="molecule type" value="Genomic_DNA"/>
</dbReference>
<organism evidence="8 9">
    <name type="scientific">Sulfurirhabdus autotrophica</name>
    <dbReference type="NCBI Taxonomy" id="1706046"/>
    <lineage>
        <taxon>Bacteria</taxon>
        <taxon>Pseudomonadati</taxon>
        <taxon>Pseudomonadota</taxon>
        <taxon>Betaproteobacteria</taxon>
        <taxon>Nitrosomonadales</taxon>
        <taxon>Sulfuricellaceae</taxon>
        <taxon>Sulfurirhabdus</taxon>
    </lineage>
</organism>
<keyword evidence="3 5" id="KW-1005">Bacterial flagellum biogenesis</keyword>
<dbReference type="Proteomes" id="UP000295367">
    <property type="component" value="Unassembled WGS sequence"/>
</dbReference>
<gene>
    <name evidence="8" type="ORF">EDC63_101704</name>
</gene>
<keyword evidence="9" id="KW-1185">Reference proteome</keyword>
<dbReference type="RefSeq" id="WP_124947378.1">
    <property type="nucleotide sequence ID" value="NZ_BHVT01000073.1"/>
</dbReference>
<proteinExistence type="inferred from homology"/>
<sequence>MSTVQDATSASQLFGVNNTSAVTKSAVDDGQTRFLKLLVTQMQNQDPLNPLDNAQVTSQLAQLSTVDGINKLNATVQALSASYAQGQTLQAASLIGRGVLAPGSSLALQSGMAIGGIDLSQPADSVVVTVNDLAGNAQQSIDLGPQNAGVVAFQWDGVKSDGSTAADGAYAFSVKAVQKGVSVVADQLAYGQVGSVTLGALGTALNTTGLGTVALSLIKQIL</sequence>
<keyword evidence="8" id="KW-0969">Cilium</keyword>
<dbReference type="Pfam" id="PF13860">
    <property type="entry name" value="FlgD_ig"/>
    <property type="match status" value="1"/>
</dbReference>
<dbReference type="GO" id="GO:0044781">
    <property type="term" value="P:bacterial-type flagellum organization"/>
    <property type="evidence" value="ECO:0007669"/>
    <property type="project" value="UniProtKB-UniRule"/>
</dbReference>
<evidence type="ECO:0000256" key="3">
    <source>
        <dbReference type="ARBA" id="ARBA00022795"/>
    </source>
</evidence>
<dbReference type="Pfam" id="PF13861">
    <property type="entry name" value="FLgD_tudor"/>
    <property type="match status" value="1"/>
</dbReference>
<accession>A0A4R3YF53</accession>
<dbReference type="Gene3D" id="2.30.30.910">
    <property type="match status" value="1"/>
</dbReference>
<comment type="similarity">
    <text evidence="1 5">Belongs to the FlgD family.</text>
</comment>
<dbReference type="OrthoDB" id="9785233at2"/>
<evidence type="ECO:0000256" key="1">
    <source>
        <dbReference type="ARBA" id="ARBA00010577"/>
    </source>
</evidence>
<comment type="function">
    <text evidence="4 5">Required for flagellar hook formation. May act as a scaffolding protein.</text>
</comment>
<evidence type="ECO:0000313" key="8">
    <source>
        <dbReference type="EMBL" id="TCV90730.1"/>
    </source>
</evidence>
<reference evidence="8 9" key="1">
    <citation type="submission" date="2019-03" db="EMBL/GenBank/DDBJ databases">
        <title>Genomic Encyclopedia of Type Strains, Phase IV (KMG-IV): sequencing the most valuable type-strain genomes for metagenomic binning, comparative biology and taxonomic classification.</title>
        <authorList>
            <person name="Goeker M."/>
        </authorList>
    </citation>
    <scope>NUCLEOTIDE SEQUENCE [LARGE SCALE GENOMIC DNA]</scope>
    <source>
        <strain evidence="8 9">DSM 100309</strain>
    </source>
</reference>
<evidence type="ECO:0000256" key="5">
    <source>
        <dbReference type="RuleBase" id="RU362076"/>
    </source>
</evidence>
<comment type="caution">
    <text evidence="8">The sequence shown here is derived from an EMBL/GenBank/DDBJ whole genome shotgun (WGS) entry which is preliminary data.</text>
</comment>
<name>A0A4R3YF53_9PROT</name>
<dbReference type="InterPro" id="IPR025965">
    <property type="entry name" value="FlgD/Vpr_Ig-like"/>
</dbReference>
<dbReference type="InterPro" id="IPR025963">
    <property type="entry name" value="FLgD_Tudor"/>
</dbReference>
<protein>
    <recommendedName>
        <fullName evidence="2 5">Basal-body rod modification protein FlgD</fullName>
    </recommendedName>
</protein>
<dbReference type="Pfam" id="PF03963">
    <property type="entry name" value="FlgD"/>
    <property type="match status" value="1"/>
</dbReference>
<dbReference type="Gene3D" id="2.60.40.4070">
    <property type="match status" value="1"/>
</dbReference>
<evidence type="ECO:0000259" key="7">
    <source>
        <dbReference type="Pfam" id="PF13861"/>
    </source>
</evidence>
<evidence type="ECO:0000256" key="2">
    <source>
        <dbReference type="ARBA" id="ARBA00016013"/>
    </source>
</evidence>
<feature type="domain" description="FlgD/Vpr Ig-like" evidence="6">
    <location>
        <begin position="111"/>
        <end position="179"/>
    </location>
</feature>
<dbReference type="AlphaFoldDB" id="A0A4R3YF53"/>